<dbReference type="Proteomes" id="UP001232001">
    <property type="component" value="Chromosome"/>
</dbReference>
<protein>
    <recommendedName>
        <fullName evidence="3">Lipocalin-like domain-containing protein</fullName>
    </recommendedName>
</protein>
<dbReference type="PROSITE" id="PS51257">
    <property type="entry name" value="PROKAR_LIPOPROTEIN"/>
    <property type="match status" value="1"/>
</dbReference>
<organism evidence="1 2">
    <name type="scientific">Tenacibaculum tangerinum</name>
    <dbReference type="NCBI Taxonomy" id="3038772"/>
    <lineage>
        <taxon>Bacteria</taxon>
        <taxon>Pseudomonadati</taxon>
        <taxon>Bacteroidota</taxon>
        <taxon>Flavobacteriia</taxon>
        <taxon>Flavobacteriales</taxon>
        <taxon>Flavobacteriaceae</taxon>
        <taxon>Tenacibaculum</taxon>
    </lineage>
</organism>
<dbReference type="RefSeq" id="WP_279650532.1">
    <property type="nucleotide sequence ID" value="NZ_CP122539.1"/>
</dbReference>
<reference evidence="1 2" key="1">
    <citation type="submission" date="2023-04" db="EMBL/GenBank/DDBJ databases">
        <title>Tenacibaculum tangerinum sp. nov., isolated from sea tidal flat of South Korea.</title>
        <authorList>
            <person name="Lee S.H."/>
            <person name="Kim J.-J."/>
        </authorList>
    </citation>
    <scope>NUCLEOTIDE SEQUENCE [LARGE SCALE GENOMIC DNA]</scope>
    <source>
        <strain evidence="1 2">GRR-S3-23</strain>
    </source>
</reference>
<evidence type="ECO:0008006" key="3">
    <source>
        <dbReference type="Google" id="ProtNLM"/>
    </source>
</evidence>
<accession>A0ABY8KZI2</accession>
<keyword evidence="2" id="KW-1185">Reference proteome</keyword>
<dbReference type="EMBL" id="CP122539">
    <property type="protein sequence ID" value="WGH74637.1"/>
    <property type="molecule type" value="Genomic_DNA"/>
</dbReference>
<evidence type="ECO:0000313" key="1">
    <source>
        <dbReference type="EMBL" id="WGH74637.1"/>
    </source>
</evidence>
<sequence length="149" mass="17310">MKNIFLILLLALISCNEDETKSQETIILGNWKLTSIVNESNGSILVPNDFLNSNEITITFNQELDFTGNTVINNFSGNYSINQKEELLTFLNFSTTEVNETEWGNLFYQSLNSNYNEQTENWENPYEIAQGNILKIFYSEQEYMTFEKQ</sequence>
<name>A0ABY8KZI2_9FLAO</name>
<gene>
    <name evidence="1" type="ORF">P8625_11120</name>
</gene>
<dbReference type="InterPro" id="IPR038670">
    <property type="entry name" value="HslJ-like_sf"/>
</dbReference>
<evidence type="ECO:0000313" key="2">
    <source>
        <dbReference type="Proteomes" id="UP001232001"/>
    </source>
</evidence>
<dbReference type="Gene3D" id="2.40.128.270">
    <property type="match status" value="1"/>
</dbReference>
<proteinExistence type="predicted"/>